<reference evidence="2 3" key="1">
    <citation type="journal article" date="2015" name="Fungal Genet. Biol.">
        <title>Evolution of novel wood decay mechanisms in Agaricales revealed by the genome sequences of Fistulina hepatica and Cylindrobasidium torrendii.</title>
        <authorList>
            <person name="Floudas D."/>
            <person name="Held B.W."/>
            <person name="Riley R."/>
            <person name="Nagy L.G."/>
            <person name="Koehler G."/>
            <person name="Ransdell A.S."/>
            <person name="Younus H."/>
            <person name="Chow J."/>
            <person name="Chiniquy J."/>
            <person name="Lipzen A."/>
            <person name="Tritt A."/>
            <person name="Sun H."/>
            <person name="Haridas S."/>
            <person name="LaButti K."/>
            <person name="Ohm R.A."/>
            <person name="Kues U."/>
            <person name="Blanchette R.A."/>
            <person name="Grigoriev I.V."/>
            <person name="Minto R.E."/>
            <person name="Hibbett D.S."/>
        </authorList>
    </citation>
    <scope>NUCLEOTIDE SEQUENCE [LARGE SCALE GENOMIC DNA]</scope>
    <source>
        <strain evidence="2 3">FP15055 ss-10</strain>
    </source>
</reference>
<organism evidence="2 3">
    <name type="scientific">Cylindrobasidium torrendii FP15055 ss-10</name>
    <dbReference type="NCBI Taxonomy" id="1314674"/>
    <lineage>
        <taxon>Eukaryota</taxon>
        <taxon>Fungi</taxon>
        <taxon>Dikarya</taxon>
        <taxon>Basidiomycota</taxon>
        <taxon>Agaricomycotina</taxon>
        <taxon>Agaricomycetes</taxon>
        <taxon>Agaricomycetidae</taxon>
        <taxon>Agaricales</taxon>
        <taxon>Marasmiineae</taxon>
        <taxon>Physalacriaceae</taxon>
        <taxon>Cylindrobasidium</taxon>
    </lineage>
</organism>
<evidence type="ECO:0000256" key="1">
    <source>
        <dbReference type="SAM" id="MobiDB-lite"/>
    </source>
</evidence>
<feature type="region of interest" description="Disordered" evidence="1">
    <location>
        <begin position="198"/>
        <end position="271"/>
    </location>
</feature>
<sequence>MFSTPARYPPVMSSPLDNLITFPMKRSNSQSPPLSQYSSFDRQQPLRPSHTPRAMSNFYHPFPNNDDPEDLDYDLGGANEAHAPVSEHISGAFWEQAASSTANSYQYQPQIPRERQDVEGSRSFPSILASDFDTDPLWPMPAASTSAHLPASHSYPPPRPSAYPSDEYGRYSYTTPYTEDALLSQTQQRPMIHHAQTYPSATLPPFSTHSPPGATASTKRSPIPLPASSASPYAPHPSPGPSAITSTAGPSAAGPSIIHTSTSLPGGVGSGLSTNAPGHGHKEQLQFFKDVVANFRAPTSIASGPFVPQTMYKPHTSSDRRRYVEEVSMDDPIFFWVDQPSECGILLSDAMHTRVKRLVNRDETVFEGRGPSVSIRIEWPGYRPWSRQIPTKDFRSPPGPITRAKLAKNVAKCVQRFIQERQQVPMEDDADARWRVGNSQGSIRADDLVLVSLHHVSMGSWQPHLRLRRPLPGAPPAG</sequence>
<dbReference type="AlphaFoldDB" id="A0A0D7BHV0"/>
<keyword evidence="3" id="KW-1185">Reference proteome</keyword>
<feature type="compositionally biased region" description="Polar residues" evidence="1">
    <location>
        <begin position="26"/>
        <end position="42"/>
    </location>
</feature>
<evidence type="ECO:0000313" key="3">
    <source>
        <dbReference type="Proteomes" id="UP000054007"/>
    </source>
</evidence>
<evidence type="ECO:0000313" key="2">
    <source>
        <dbReference type="EMBL" id="KIY69196.1"/>
    </source>
</evidence>
<accession>A0A0D7BHV0</accession>
<proteinExistence type="predicted"/>
<dbReference type="Proteomes" id="UP000054007">
    <property type="component" value="Unassembled WGS sequence"/>
</dbReference>
<feature type="region of interest" description="Disordered" evidence="1">
    <location>
        <begin position="1"/>
        <end position="73"/>
    </location>
</feature>
<dbReference type="STRING" id="1314674.A0A0D7BHV0"/>
<gene>
    <name evidence="2" type="ORF">CYLTODRAFT_420910</name>
</gene>
<feature type="region of interest" description="Disordered" evidence="1">
    <location>
        <begin position="143"/>
        <end position="171"/>
    </location>
</feature>
<name>A0A0D7BHV0_9AGAR</name>
<dbReference type="OrthoDB" id="3269405at2759"/>
<protein>
    <submittedName>
        <fullName evidence="2">Uncharacterized protein</fullName>
    </submittedName>
</protein>
<feature type="compositionally biased region" description="Polar residues" evidence="1">
    <location>
        <begin position="198"/>
        <end position="220"/>
    </location>
</feature>
<dbReference type="EMBL" id="KN880488">
    <property type="protein sequence ID" value="KIY69196.1"/>
    <property type="molecule type" value="Genomic_DNA"/>
</dbReference>